<reference evidence="1 2" key="1">
    <citation type="submission" date="2024-11" db="EMBL/GenBank/DDBJ databases">
        <title>Chromosome-level genome assembly of the freshwater bivalve Anodonta woodiana.</title>
        <authorList>
            <person name="Chen X."/>
        </authorList>
    </citation>
    <scope>NUCLEOTIDE SEQUENCE [LARGE SCALE GENOMIC DNA]</scope>
    <source>
        <strain evidence="1">MN2024</strain>
        <tissue evidence="1">Gills</tissue>
    </source>
</reference>
<dbReference type="Proteomes" id="UP001634394">
    <property type="component" value="Unassembled WGS sequence"/>
</dbReference>
<proteinExistence type="predicted"/>
<evidence type="ECO:0000313" key="2">
    <source>
        <dbReference type="Proteomes" id="UP001634394"/>
    </source>
</evidence>
<accession>A0ABD3V7L0</accession>
<name>A0ABD3V7L0_SINWO</name>
<keyword evidence="2" id="KW-1185">Reference proteome</keyword>
<comment type="caution">
    <text evidence="1">The sequence shown here is derived from an EMBL/GenBank/DDBJ whole genome shotgun (WGS) entry which is preliminary data.</text>
</comment>
<gene>
    <name evidence="1" type="ORF">ACJMK2_012233</name>
</gene>
<sequence length="203" mass="23385">MLHKSVTSVDSDLNLVSLRECHLVLFLDNLVRLQKRADPDHGSRHSTQICTLPITVKKLPKDNEVTLDWHLEECEGDPKCCSIDRIVLNKNDMERCIFRLSEEETDMQTLLTQQVFRDLCTVIKASSTLHDLLNDISERPTIVIKGYEISSIENSFKDLNITEDPIYSATKAVDRSYSDEEHAEWEDLEAYFDDLHELSDIFA</sequence>
<organism evidence="1 2">
    <name type="scientific">Sinanodonta woodiana</name>
    <name type="common">Chinese pond mussel</name>
    <name type="synonym">Anodonta woodiana</name>
    <dbReference type="NCBI Taxonomy" id="1069815"/>
    <lineage>
        <taxon>Eukaryota</taxon>
        <taxon>Metazoa</taxon>
        <taxon>Spiralia</taxon>
        <taxon>Lophotrochozoa</taxon>
        <taxon>Mollusca</taxon>
        <taxon>Bivalvia</taxon>
        <taxon>Autobranchia</taxon>
        <taxon>Heteroconchia</taxon>
        <taxon>Palaeoheterodonta</taxon>
        <taxon>Unionida</taxon>
        <taxon>Unionoidea</taxon>
        <taxon>Unionidae</taxon>
        <taxon>Unioninae</taxon>
        <taxon>Sinanodonta</taxon>
    </lineage>
</organism>
<dbReference type="EMBL" id="JBJQND010000013">
    <property type="protein sequence ID" value="KAL3857584.1"/>
    <property type="molecule type" value="Genomic_DNA"/>
</dbReference>
<evidence type="ECO:0000313" key="1">
    <source>
        <dbReference type="EMBL" id="KAL3857584.1"/>
    </source>
</evidence>
<dbReference type="AlphaFoldDB" id="A0ABD3V7L0"/>
<protein>
    <submittedName>
        <fullName evidence="1">Uncharacterized protein</fullName>
    </submittedName>
</protein>